<dbReference type="AlphaFoldDB" id="A0A813X6I4"/>
<dbReference type="PROSITE" id="PS50262">
    <property type="entry name" value="G_PROTEIN_RECEP_F1_2"/>
    <property type="match status" value="1"/>
</dbReference>
<evidence type="ECO:0000256" key="5">
    <source>
        <dbReference type="SAM" id="Phobius"/>
    </source>
</evidence>
<evidence type="ECO:0000256" key="4">
    <source>
        <dbReference type="ARBA" id="ARBA00023136"/>
    </source>
</evidence>
<name>A0A813X6I4_9BILA</name>
<feature type="transmembrane region" description="Helical" evidence="5">
    <location>
        <begin position="229"/>
        <end position="253"/>
    </location>
</feature>
<protein>
    <recommendedName>
        <fullName evidence="6">G-protein coupled receptors family 1 profile domain-containing protein</fullName>
    </recommendedName>
</protein>
<dbReference type="Proteomes" id="UP000663860">
    <property type="component" value="Unassembled WGS sequence"/>
</dbReference>
<keyword evidence="3 5" id="KW-1133">Transmembrane helix</keyword>
<sequence length="328" mass="39141">MSDSNDYLQLIKYALLQITIVPSLICDLFVFFHFIRYWKKEIVNAPQNHIILCLLIVSFIQKITDVPSAIYYFRWNIVYQQTYTYCVIWAWFNYTAMTVSLQLVCWCSIERHLFVFHSQMMKIKRFLILFHYIPLTICLSYTPIFYFRIIFFPTSCTNTWDYTTIYCGGACYSFYDVVLGTFDWLFNYGLPTMIIIFANPLLFCRIIWQKLNRQQPIQWNRQKRMIIQLSFISLLYLIFMAPQVIVGSVQTLWDPDFLFDIQIDYLYYIVYFINQLLPFAIIGSLPETHKKLIQLMKRIKRFLGYGIQIHPFMATVDGSNRGTTLAVH</sequence>
<evidence type="ECO:0000313" key="7">
    <source>
        <dbReference type="EMBL" id="CAF0863856.1"/>
    </source>
</evidence>
<keyword evidence="4 5" id="KW-0472">Membrane</keyword>
<feature type="transmembrane region" description="Helical" evidence="5">
    <location>
        <begin position="50"/>
        <end position="73"/>
    </location>
</feature>
<dbReference type="EMBL" id="CAJNOE010000074">
    <property type="protein sequence ID" value="CAF0863856.1"/>
    <property type="molecule type" value="Genomic_DNA"/>
</dbReference>
<feature type="transmembrane region" description="Helical" evidence="5">
    <location>
        <begin position="14"/>
        <end position="38"/>
    </location>
</feature>
<evidence type="ECO:0000256" key="3">
    <source>
        <dbReference type="ARBA" id="ARBA00022989"/>
    </source>
</evidence>
<feature type="transmembrane region" description="Helical" evidence="5">
    <location>
        <begin position="88"/>
        <end position="109"/>
    </location>
</feature>
<organism evidence="7 9">
    <name type="scientific">Adineta steineri</name>
    <dbReference type="NCBI Taxonomy" id="433720"/>
    <lineage>
        <taxon>Eukaryota</taxon>
        <taxon>Metazoa</taxon>
        <taxon>Spiralia</taxon>
        <taxon>Gnathifera</taxon>
        <taxon>Rotifera</taxon>
        <taxon>Eurotatoria</taxon>
        <taxon>Bdelloidea</taxon>
        <taxon>Adinetida</taxon>
        <taxon>Adinetidae</taxon>
        <taxon>Adineta</taxon>
    </lineage>
</organism>
<comment type="caution">
    <text evidence="7">The sequence shown here is derived from an EMBL/GenBank/DDBJ whole genome shotgun (WGS) entry which is preliminary data.</text>
</comment>
<dbReference type="GO" id="GO:0016020">
    <property type="term" value="C:membrane"/>
    <property type="evidence" value="ECO:0007669"/>
    <property type="project" value="UniProtKB-SubCell"/>
</dbReference>
<dbReference type="Gene3D" id="1.20.1070.10">
    <property type="entry name" value="Rhodopsin 7-helix transmembrane proteins"/>
    <property type="match status" value="1"/>
</dbReference>
<evidence type="ECO:0000256" key="1">
    <source>
        <dbReference type="ARBA" id="ARBA00004370"/>
    </source>
</evidence>
<dbReference type="InterPro" id="IPR017452">
    <property type="entry name" value="GPCR_Rhodpsn_7TM"/>
</dbReference>
<reference evidence="7" key="1">
    <citation type="submission" date="2021-02" db="EMBL/GenBank/DDBJ databases">
        <authorList>
            <person name="Nowell W R."/>
        </authorList>
    </citation>
    <scope>NUCLEOTIDE SEQUENCE</scope>
</reference>
<gene>
    <name evidence="7" type="ORF">IZO911_LOCUS10278</name>
    <name evidence="8" type="ORF">KXQ929_LOCUS20171</name>
</gene>
<feature type="domain" description="G-protein coupled receptors family 1 profile" evidence="6">
    <location>
        <begin position="26"/>
        <end position="281"/>
    </location>
</feature>
<keyword evidence="2 5" id="KW-0812">Transmembrane</keyword>
<evidence type="ECO:0000256" key="2">
    <source>
        <dbReference type="ARBA" id="ARBA00022692"/>
    </source>
</evidence>
<evidence type="ECO:0000313" key="9">
    <source>
        <dbReference type="Proteomes" id="UP000663860"/>
    </source>
</evidence>
<dbReference type="Proteomes" id="UP000663868">
    <property type="component" value="Unassembled WGS sequence"/>
</dbReference>
<evidence type="ECO:0000313" key="8">
    <source>
        <dbReference type="EMBL" id="CAF3852304.1"/>
    </source>
</evidence>
<feature type="transmembrane region" description="Helical" evidence="5">
    <location>
        <begin position="188"/>
        <end position="208"/>
    </location>
</feature>
<dbReference type="SUPFAM" id="SSF81321">
    <property type="entry name" value="Family A G protein-coupled receptor-like"/>
    <property type="match status" value="1"/>
</dbReference>
<dbReference type="CDD" id="cd00637">
    <property type="entry name" value="7tm_classA_rhodopsin-like"/>
    <property type="match status" value="1"/>
</dbReference>
<accession>A0A813X6I4</accession>
<proteinExistence type="predicted"/>
<comment type="subcellular location">
    <subcellularLocation>
        <location evidence="1">Membrane</location>
    </subcellularLocation>
</comment>
<evidence type="ECO:0000259" key="6">
    <source>
        <dbReference type="PROSITE" id="PS50262"/>
    </source>
</evidence>
<feature type="transmembrane region" description="Helical" evidence="5">
    <location>
        <begin position="129"/>
        <end position="151"/>
    </location>
</feature>
<feature type="transmembrane region" description="Helical" evidence="5">
    <location>
        <begin position="265"/>
        <end position="286"/>
    </location>
</feature>
<dbReference type="EMBL" id="CAJOBB010001404">
    <property type="protein sequence ID" value="CAF3852304.1"/>
    <property type="molecule type" value="Genomic_DNA"/>
</dbReference>